<name>A0ABM2EIW5_EQUPR</name>
<gene>
    <name evidence="3" type="primary">LOC103543211</name>
</gene>
<evidence type="ECO:0000313" key="2">
    <source>
        <dbReference type="Proteomes" id="UP001652662"/>
    </source>
</evidence>
<feature type="region of interest" description="Disordered" evidence="1">
    <location>
        <begin position="60"/>
        <end position="157"/>
    </location>
</feature>
<dbReference type="RefSeq" id="XP_008508324.2">
    <property type="nucleotide sequence ID" value="XM_008510102.2"/>
</dbReference>
<reference evidence="3" key="1">
    <citation type="submission" date="2025-08" db="UniProtKB">
        <authorList>
            <consortium name="RefSeq"/>
        </authorList>
    </citation>
    <scope>IDENTIFICATION</scope>
    <source>
        <tissue evidence="3">Blood</tissue>
    </source>
</reference>
<feature type="compositionally biased region" description="Basic and acidic residues" evidence="1">
    <location>
        <begin position="129"/>
        <end position="151"/>
    </location>
</feature>
<proteinExistence type="predicted"/>
<keyword evidence="2" id="KW-1185">Reference proteome</keyword>
<protein>
    <submittedName>
        <fullName evidence="3">Glutamic acid-rich protein-like</fullName>
    </submittedName>
</protein>
<sequence length="157" mass="17226">MSTAEGRDSVQGSQHRADGCVDCDPGLVGLPVIPAEGTSVVLSAAAFLVSQVVTKALQEVENEQQGAEHTVEEDWDVWSSEQEEDLEEEQEEQGYESEEEEDADEGAEHVEERVNINMKTDDEAQEAGGEEKKVEGVRHEEPEKGTEKNLDPENSSL</sequence>
<evidence type="ECO:0000256" key="1">
    <source>
        <dbReference type="SAM" id="MobiDB-lite"/>
    </source>
</evidence>
<accession>A0ABM2EIW5</accession>
<feature type="compositionally biased region" description="Acidic residues" evidence="1">
    <location>
        <begin position="71"/>
        <end position="105"/>
    </location>
</feature>
<evidence type="ECO:0000313" key="3">
    <source>
        <dbReference type="RefSeq" id="XP_008508324.2"/>
    </source>
</evidence>
<dbReference type="Proteomes" id="UP001652662">
    <property type="component" value="Unplaced"/>
</dbReference>
<feature type="region of interest" description="Disordered" evidence="1">
    <location>
        <begin position="1"/>
        <end position="21"/>
    </location>
</feature>
<dbReference type="GeneID" id="103543211"/>
<organism evidence="2 3">
    <name type="scientific">Equus przewalskii</name>
    <name type="common">Przewalski's horse</name>
    <name type="synonym">Equus caballus przewalskii</name>
    <dbReference type="NCBI Taxonomy" id="9798"/>
    <lineage>
        <taxon>Eukaryota</taxon>
        <taxon>Metazoa</taxon>
        <taxon>Chordata</taxon>
        <taxon>Craniata</taxon>
        <taxon>Vertebrata</taxon>
        <taxon>Euteleostomi</taxon>
        <taxon>Mammalia</taxon>
        <taxon>Eutheria</taxon>
        <taxon>Laurasiatheria</taxon>
        <taxon>Perissodactyla</taxon>
        <taxon>Equidae</taxon>
        <taxon>Equus</taxon>
    </lineage>
</organism>
<feature type="compositionally biased region" description="Basic and acidic residues" evidence="1">
    <location>
        <begin position="106"/>
        <end position="122"/>
    </location>
</feature>